<evidence type="ECO:0000256" key="1">
    <source>
        <dbReference type="SAM" id="MobiDB-lite"/>
    </source>
</evidence>
<dbReference type="STRING" id="1116229.S3D3V7"/>
<dbReference type="RefSeq" id="XP_008080497.1">
    <property type="nucleotide sequence ID" value="XM_008082306.1"/>
</dbReference>
<organism evidence="3 4">
    <name type="scientific">Glarea lozoyensis (strain ATCC 20868 / MF5171)</name>
    <dbReference type="NCBI Taxonomy" id="1116229"/>
    <lineage>
        <taxon>Eukaryota</taxon>
        <taxon>Fungi</taxon>
        <taxon>Dikarya</taxon>
        <taxon>Ascomycota</taxon>
        <taxon>Pezizomycotina</taxon>
        <taxon>Leotiomycetes</taxon>
        <taxon>Helotiales</taxon>
        <taxon>Helotiaceae</taxon>
        <taxon>Glarea</taxon>
    </lineage>
</organism>
<dbReference type="eggNOG" id="ENOG502SIWC">
    <property type="taxonomic scope" value="Eukaryota"/>
</dbReference>
<dbReference type="InterPro" id="IPR053006">
    <property type="entry name" value="Meiosis_regulatory"/>
</dbReference>
<dbReference type="PANTHER" id="PTHR28094">
    <property type="entry name" value="MEIOTICALLY UP-REGULATED GENE 113 PROTEIN"/>
    <property type="match status" value="1"/>
</dbReference>
<dbReference type="PANTHER" id="PTHR28094:SF1">
    <property type="entry name" value="MEIOTICALLY UP-REGULATED GENE 113 PROTEIN"/>
    <property type="match status" value="1"/>
</dbReference>
<feature type="region of interest" description="Disordered" evidence="1">
    <location>
        <begin position="89"/>
        <end position="113"/>
    </location>
</feature>
<sequence length="526" mass="58948">MPSSYPSPANAPPPERLKIDSDPARRNERSPTRSHAYIPVTPSAHPPAIHANTPPTSTSKTGSVSVVKATAVPAPMSFEGLKKELNLGTGKCGSPTKKEGNPPCKNPNPGDIGSQIKSMTALTQASAELPRELEKLAELALCKHHIIREKKAARIKLWKKGFPIGDEKAVPLEPITDRIKSVLDCFSPNTSSYTCVGAKQDSDTPCLMRIGGKRALKGKRTIALIIEPDNYPHEDELTCLLKVLASNVICHHHKGQIPDVVAQWKHRITMIYEAYPAQEQPLKSTYSTGFLRRLKGDPAKFWDDADDKSAFRTEIEKDRPSDDLACYSLIQHKIMEPLKKSELVEGYVYAYEVEGNEGFVKIGYTTRPIEVRSAEWKVECDRAPKVLYPLGPTEKIPHANRVEGLCLAELKHRNMTVICEACPKRHIEWVKTPAAEAITVIQKWTNWILTAPYNDSKRQPSQWEVDNEITSWNLRDEEEKRTGDMLNFMDELLCQEATIVGGDSDRKPCLQETSARGRRYQKRCLQ</sequence>
<dbReference type="EMBL" id="KE145359">
    <property type="protein sequence ID" value="EPE32485.1"/>
    <property type="molecule type" value="Genomic_DNA"/>
</dbReference>
<evidence type="ECO:0000259" key="2">
    <source>
        <dbReference type="SMART" id="SM00974"/>
    </source>
</evidence>
<dbReference type="Pfam" id="PF10544">
    <property type="entry name" value="T5orf172"/>
    <property type="match status" value="1"/>
</dbReference>
<accession>S3D3V7</accession>
<keyword evidence="4" id="KW-1185">Reference proteome</keyword>
<feature type="domain" description="Bacteriophage T5 Orf172 DNA-binding" evidence="2">
    <location>
        <begin position="354"/>
        <end position="444"/>
    </location>
</feature>
<proteinExistence type="predicted"/>
<dbReference type="KEGG" id="glz:GLAREA_07618"/>
<reference evidence="3 4" key="1">
    <citation type="journal article" date="2013" name="BMC Genomics">
        <title>Genomics-driven discovery of the pneumocandin biosynthetic gene cluster in the fungus Glarea lozoyensis.</title>
        <authorList>
            <person name="Chen L."/>
            <person name="Yue Q."/>
            <person name="Zhang X."/>
            <person name="Xiang M."/>
            <person name="Wang C."/>
            <person name="Li S."/>
            <person name="Che Y."/>
            <person name="Ortiz-Lopez F.J."/>
            <person name="Bills G.F."/>
            <person name="Liu X."/>
            <person name="An Z."/>
        </authorList>
    </citation>
    <scope>NUCLEOTIDE SEQUENCE [LARGE SCALE GENOMIC DNA]</scope>
    <source>
        <strain evidence="4">ATCC 20868 / MF5171</strain>
    </source>
</reference>
<dbReference type="OrthoDB" id="3511049at2759"/>
<evidence type="ECO:0000313" key="3">
    <source>
        <dbReference type="EMBL" id="EPE32485.1"/>
    </source>
</evidence>
<gene>
    <name evidence="3" type="ORF">GLAREA_07618</name>
</gene>
<dbReference type="InterPro" id="IPR018306">
    <property type="entry name" value="Phage_T5_Orf172_DNA-bd"/>
</dbReference>
<protein>
    <recommendedName>
        <fullName evidence="2">Bacteriophage T5 Orf172 DNA-binding domain-containing protein</fullName>
    </recommendedName>
</protein>
<evidence type="ECO:0000313" key="4">
    <source>
        <dbReference type="Proteomes" id="UP000016922"/>
    </source>
</evidence>
<dbReference type="HOGENOM" id="CLU_027665_0_0_1"/>
<dbReference type="GeneID" id="19466671"/>
<feature type="compositionally biased region" description="Low complexity" evidence="1">
    <location>
        <begin position="53"/>
        <end position="64"/>
    </location>
</feature>
<feature type="region of interest" description="Disordered" evidence="1">
    <location>
        <begin position="1"/>
        <end position="64"/>
    </location>
</feature>
<dbReference type="OMA" id="WKSRIME"/>
<dbReference type="AlphaFoldDB" id="S3D3V7"/>
<dbReference type="Proteomes" id="UP000016922">
    <property type="component" value="Unassembled WGS sequence"/>
</dbReference>
<feature type="compositionally biased region" description="Basic and acidic residues" evidence="1">
    <location>
        <begin position="15"/>
        <end position="31"/>
    </location>
</feature>
<name>S3D3V7_GLAL2</name>
<dbReference type="SMART" id="SM00974">
    <property type="entry name" value="T5orf172"/>
    <property type="match status" value="1"/>
</dbReference>